<dbReference type="InterPro" id="IPR025857">
    <property type="entry name" value="MacB_PCD"/>
</dbReference>
<evidence type="ECO:0000259" key="8">
    <source>
        <dbReference type="Pfam" id="PF12704"/>
    </source>
</evidence>
<dbReference type="Pfam" id="PF12704">
    <property type="entry name" value="MacB_PCD"/>
    <property type="match status" value="1"/>
</dbReference>
<feature type="transmembrane region" description="Helical" evidence="6">
    <location>
        <begin position="342"/>
        <end position="362"/>
    </location>
</feature>
<comment type="subcellular location">
    <subcellularLocation>
        <location evidence="1">Cell membrane</location>
        <topology evidence="1">Multi-pass membrane protein</topology>
    </subcellularLocation>
</comment>
<reference evidence="10 12" key="3">
    <citation type="submission" date="2020-11" db="EMBL/GenBank/DDBJ databases">
        <title>Closed and high quality bacterial genomes of the OMM12 community.</title>
        <authorList>
            <person name="Marbouty M."/>
            <person name="Lamy-Besnier Q."/>
            <person name="Debarbieux L."/>
            <person name="Koszul R."/>
        </authorList>
    </citation>
    <scope>NUCLEOTIDE SEQUENCE [LARGE SCALE GENOMIC DNA]</scope>
    <source>
        <strain evidence="10 12">KB18</strain>
    </source>
</reference>
<feature type="transmembrane region" description="Helical" evidence="6">
    <location>
        <begin position="427"/>
        <end position="450"/>
    </location>
</feature>
<feature type="domain" description="ABC3 transporter permease C-terminal" evidence="7">
    <location>
        <begin position="301"/>
        <end position="367"/>
    </location>
</feature>
<gene>
    <name evidence="9" type="ORF">ADH66_07820</name>
    <name evidence="10" type="ORF">I5Q82_17860</name>
</gene>
<keyword evidence="5 6" id="KW-0472">Membrane</keyword>
<evidence type="ECO:0000256" key="3">
    <source>
        <dbReference type="ARBA" id="ARBA00022692"/>
    </source>
</evidence>
<dbReference type="RefSeq" id="WP_066533768.1">
    <property type="nucleotide sequence ID" value="NZ_CP021422.1"/>
</dbReference>
<dbReference type="Proteomes" id="UP000596035">
    <property type="component" value="Chromosome"/>
</dbReference>
<dbReference type="EMBL" id="CP065321">
    <property type="protein sequence ID" value="QQR29853.1"/>
    <property type="molecule type" value="Genomic_DNA"/>
</dbReference>
<evidence type="ECO:0000313" key="9">
    <source>
        <dbReference type="EMBL" id="ASB40573.1"/>
    </source>
</evidence>
<reference evidence="9" key="1">
    <citation type="journal article" date="2017" name="Genome Announc.">
        <title>High-Quality Whole-Genome Sequences of the Oligo-Mouse-Microbiota Bacterial Community.</title>
        <authorList>
            <person name="Garzetti D."/>
            <person name="Brugiroux S."/>
            <person name="Bunk B."/>
            <person name="Pukall R."/>
            <person name="McCoy K.D."/>
            <person name="Macpherson A.J."/>
            <person name="Stecher B."/>
        </authorList>
    </citation>
    <scope>NUCLEOTIDE SEQUENCE</scope>
    <source>
        <strain evidence="9">KB18</strain>
    </source>
</reference>
<organism evidence="10 12">
    <name type="scientific">Acutalibacter muris</name>
    <dbReference type="NCBI Taxonomy" id="1796620"/>
    <lineage>
        <taxon>Bacteria</taxon>
        <taxon>Bacillati</taxon>
        <taxon>Bacillota</taxon>
        <taxon>Clostridia</taxon>
        <taxon>Eubacteriales</taxon>
        <taxon>Acutalibacteraceae</taxon>
        <taxon>Acutalibacter</taxon>
    </lineage>
</organism>
<evidence type="ECO:0000313" key="12">
    <source>
        <dbReference type="Proteomes" id="UP000596035"/>
    </source>
</evidence>
<dbReference type="AlphaFoldDB" id="A0A1Z2XQ42"/>
<dbReference type="PANTHER" id="PTHR30572">
    <property type="entry name" value="MEMBRANE COMPONENT OF TRANSPORTER-RELATED"/>
    <property type="match status" value="1"/>
</dbReference>
<protein>
    <submittedName>
        <fullName evidence="10">ABC transporter permease</fullName>
    </submittedName>
</protein>
<evidence type="ECO:0000256" key="6">
    <source>
        <dbReference type="SAM" id="Phobius"/>
    </source>
</evidence>
<dbReference type="InterPro" id="IPR003838">
    <property type="entry name" value="ABC3_permease_C"/>
</dbReference>
<keyword evidence="4 6" id="KW-1133">Transmembrane helix</keyword>
<keyword evidence="2" id="KW-1003">Cell membrane</keyword>
<proteinExistence type="predicted"/>
<dbReference type="EMBL" id="CP021422">
    <property type="protein sequence ID" value="ASB40573.1"/>
    <property type="molecule type" value="Genomic_DNA"/>
</dbReference>
<accession>A0A1Z2XQ42</accession>
<name>A0A1Z2XQ42_9FIRM</name>
<evidence type="ECO:0000256" key="2">
    <source>
        <dbReference type="ARBA" id="ARBA00022475"/>
    </source>
</evidence>
<evidence type="ECO:0000313" key="10">
    <source>
        <dbReference type="EMBL" id="QQR29853.1"/>
    </source>
</evidence>
<feature type="transmembrane region" description="Helical" evidence="6">
    <location>
        <begin position="297"/>
        <end position="321"/>
    </location>
</feature>
<keyword evidence="11" id="KW-1185">Reference proteome</keyword>
<evidence type="ECO:0000313" key="11">
    <source>
        <dbReference type="Proteomes" id="UP000196710"/>
    </source>
</evidence>
<dbReference type="KEGG" id="amur:ADH66_07820"/>
<dbReference type="GO" id="GO:0022857">
    <property type="term" value="F:transmembrane transporter activity"/>
    <property type="evidence" value="ECO:0007669"/>
    <property type="project" value="TreeGrafter"/>
</dbReference>
<evidence type="ECO:0000259" key="7">
    <source>
        <dbReference type="Pfam" id="PF02687"/>
    </source>
</evidence>
<dbReference type="PANTHER" id="PTHR30572:SF9">
    <property type="entry name" value="ABC TRANSPORTER PERMEASE PROTEIN"/>
    <property type="match status" value="1"/>
</dbReference>
<evidence type="ECO:0000256" key="4">
    <source>
        <dbReference type="ARBA" id="ARBA00022989"/>
    </source>
</evidence>
<reference evidence="11" key="2">
    <citation type="submission" date="2017-05" db="EMBL/GenBank/DDBJ databases">
        <title>Improved OligoMM genomes.</title>
        <authorList>
            <person name="Garzetti D."/>
        </authorList>
    </citation>
    <scope>NUCLEOTIDE SEQUENCE [LARGE SCALE GENOMIC DNA]</scope>
    <source>
        <strain evidence="11">KB18</strain>
    </source>
</reference>
<evidence type="ECO:0000256" key="1">
    <source>
        <dbReference type="ARBA" id="ARBA00004651"/>
    </source>
</evidence>
<dbReference type="Proteomes" id="UP000196710">
    <property type="component" value="Chromosome"/>
</dbReference>
<sequence>MNITKRAFLYIFRKRGKSLILLLTLLVISTFVLTGLSILTAAEQSALSLRQSVGGSIKLELDENSPNWTYQQGVGGVLVDYTGAPITDADIEKVMSVKGIRDYNGIGDGSVFAMDFSFIPGINFGQTRDYSRLPSVSNSEYFNYFRRGAFQLVEGRHITPEDNHVVLISTALAKRNGLKLGDTITVQCSYDAGGYPDVSLKIVGIYEVTMGDGQFNTTSTDKRNRLIIDHKAMQEIMQRDSIQYDNGVEFFVDDPKNIDTIAAEIRKLDLGWNCFKLTVDNTAYEAVASPLTAMQSMVAGLIIGIVIVSIGILALILNMWIKQRTHETGILLSIGVSKVKIVAQYILETLMIAIIAFGLSNFTSGTIAQGTSNLLFAQAIQNQPEVEIDLPDDGTEYLDITGQYIPYDTSDMVTPDNVEVHVTPASLLWVTLLGIVICTAAVTLASLPVIKMQPKNILSQMS</sequence>
<dbReference type="InterPro" id="IPR050250">
    <property type="entry name" value="Macrolide_Exporter_MacB"/>
</dbReference>
<keyword evidence="3 6" id="KW-0812">Transmembrane</keyword>
<evidence type="ECO:0000256" key="5">
    <source>
        <dbReference type="ARBA" id="ARBA00023136"/>
    </source>
</evidence>
<feature type="domain" description="MacB-like periplasmic core" evidence="8">
    <location>
        <begin position="27"/>
        <end position="268"/>
    </location>
</feature>
<dbReference type="GO" id="GO:0005886">
    <property type="term" value="C:plasma membrane"/>
    <property type="evidence" value="ECO:0007669"/>
    <property type="project" value="UniProtKB-SubCell"/>
</dbReference>
<dbReference type="Pfam" id="PF02687">
    <property type="entry name" value="FtsX"/>
    <property type="match status" value="1"/>
</dbReference>